<evidence type="ECO:0000256" key="9">
    <source>
        <dbReference type="ARBA" id="ARBA00034075"/>
    </source>
</evidence>
<evidence type="ECO:0000256" key="6">
    <source>
        <dbReference type="ARBA" id="ARBA00022801"/>
    </source>
</evidence>
<comment type="similarity">
    <text evidence="1 10">Belongs to the tannase family.</text>
</comment>
<evidence type="ECO:0000313" key="11">
    <source>
        <dbReference type="EMBL" id="PKS05108.1"/>
    </source>
</evidence>
<keyword evidence="3" id="KW-0624">Polysaccharide degradation</keyword>
<dbReference type="GO" id="GO:0030600">
    <property type="term" value="F:feruloyl esterase activity"/>
    <property type="evidence" value="ECO:0007669"/>
    <property type="project" value="UniProtKB-EC"/>
</dbReference>
<keyword evidence="4" id="KW-0479">Metal-binding</keyword>
<keyword evidence="2" id="KW-0719">Serine esterase</keyword>
<dbReference type="SUPFAM" id="SSF53474">
    <property type="entry name" value="alpha/beta-Hydrolases"/>
    <property type="match status" value="1"/>
</dbReference>
<protein>
    <recommendedName>
        <fullName evidence="10">Carboxylic ester hydrolase</fullName>
        <ecNumber evidence="10">3.1.1.-</ecNumber>
    </recommendedName>
</protein>
<dbReference type="InterPro" id="IPR011118">
    <property type="entry name" value="Tannase/feruloyl_esterase"/>
</dbReference>
<dbReference type="Pfam" id="PF07519">
    <property type="entry name" value="Tannase"/>
    <property type="match status" value="2"/>
</dbReference>
<evidence type="ECO:0000256" key="3">
    <source>
        <dbReference type="ARBA" id="ARBA00022651"/>
    </source>
</evidence>
<proteinExistence type="inferred from homology"/>
<evidence type="ECO:0000256" key="2">
    <source>
        <dbReference type="ARBA" id="ARBA00022487"/>
    </source>
</evidence>
<dbReference type="InterPro" id="IPR029058">
    <property type="entry name" value="AB_hydrolase_fold"/>
</dbReference>
<gene>
    <name evidence="11" type="ORF">jhhlp_008475</name>
</gene>
<evidence type="ECO:0000256" key="1">
    <source>
        <dbReference type="ARBA" id="ARBA00006249"/>
    </source>
</evidence>
<keyword evidence="8" id="KW-1015">Disulfide bond</keyword>
<evidence type="ECO:0000256" key="5">
    <source>
        <dbReference type="ARBA" id="ARBA00022729"/>
    </source>
</evidence>
<comment type="caution">
    <text evidence="11">The sequence shown here is derived from an EMBL/GenBank/DDBJ whole genome shotgun (WGS) entry which is preliminary data.</text>
</comment>
<organism evidence="11 12">
    <name type="scientific">Lomentospora prolificans</name>
    <dbReference type="NCBI Taxonomy" id="41688"/>
    <lineage>
        <taxon>Eukaryota</taxon>
        <taxon>Fungi</taxon>
        <taxon>Dikarya</taxon>
        <taxon>Ascomycota</taxon>
        <taxon>Pezizomycotina</taxon>
        <taxon>Sordariomycetes</taxon>
        <taxon>Hypocreomycetidae</taxon>
        <taxon>Microascales</taxon>
        <taxon>Microascaceae</taxon>
        <taxon>Lomentospora</taxon>
    </lineage>
</organism>
<keyword evidence="3" id="KW-0858">Xylan degradation</keyword>
<dbReference type="VEuPathDB" id="FungiDB:jhhlp_008475"/>
<keyword evidence="7" id="KW-0106">Calcium</keyword>
<accession>A0A2N3MY54</accession>
<feature type="signal peptide" evidence="10">
    <location>
        <begin position="1"/>
        <end position="21"/>
    </location>
</feature>
<keyword evidence="5 10" id="KW-0732">Signal</keyword>
<dbReference type="OrthoDB" id="3039123at2759"/>
<evidence type="ECO:0000256" key="10">
    <source>
        <dbReference type="RuleBase" id="RU361238"/>
    </source>
</evidence>
<dbReference type="PANTHER" id="PTHR33938">
    <property type="entry name" value="FERULOYL ESTERASE B-RELATED"/>
    <property type="match status" value="1"/>
</dbReference>
<feature type="chain" id="PRO_5014489411" description="Carboxylic ester hydrolase" evidence="10">
    <location>
        <begin position="22"/>
        <end position="531"/>
    </location>
</feature>
<comment type="catalytic activity">
    <reaction evidence="9">
        <text>feruloyl-polysaccharide + H2O = ferulate + polysaccharide.</text>
        <dbReference type="EC" id="3.1.1.73"/>
    </reaction>
</comment>
<dbReference type="EMBL" id="NLAX01001623">
    <property type="protein sequence ID" value="PKS05108.1"/>
    <property type="molecule type" value="Genomic_DNA"/>
</dbReference>
<evidence type="ECO:0000313" key="12">
    <source>
        <dbReference type="Proteomes" id="UP000233524"/>
    </source>
</evidence>
<dbReference type="EC" id="3.1.1.-" evidence="10"/>
<dbReference type="InParanoid" id="A0A2N3MY54"/>
<dbReference type="AlphaFoldDB" id="A0A2N3MY54"/>
<dbReference type="Gene3D" id="3.40.50.1820">
    <property type="entry name" value="alpha/beta hydrolase"/>
    <property type="match status" value="1"/>
</dbReference>
<reference evidence="11 12" key="1">
    <citation type="journal article" date="2017" name="G3 (Bethesda)">
        <title>First Draft Genome Sequence of the Pathogenic Fungus Lomentospora prolificans (Formerly Scedosporium prolificans).</title>
        <authorList>
            <person name="Luo R."/>
            <person name="Zimin A."/>
            <person name="Workman R."/>
            <person name="Fan Y."/>
            <person name="Pertea G."/>
            <person name="Grossman N."/>
            <person name="Wear M.P."/>
            <person name="Jia B."/>
            <person name="Miller H."/>
            <person name="Casadevall A."/>
            <person name="Timp W."/>
            <person name="Zhang S.X."/>
            <person name="Salzberg S.L."/>
        </authorList>
    </citation>
    <scope>NUCLEOTIDE SEQUENCE [LARGE SCALE GENOMIC DNA]</scope>
    <source>
        <strain evidence="11 12">JHH-5317</strain>
    </source>
</reference>
<keyword evidence="12" id="KW-1185">Reference proteome</keyword>
<dbReference type="GO" id="GO:0046872">
    <property type="term" value="F:metal ion binding"/>
    <property type="evidence" value="ECO:0007669"/>
    <property type="project" value="UniProtKB-KW"/>
</dbReference>
<name>A0A2N3MY54_9PEZI</name>
<evidence type="ECO:0000256" key="4">
    <source>
        <dbReference type="ARBA" id="ARBA00022723"/>
    </source>
</evidence>
<keyword evidence="6 10" id="KW-0378">Hydrolase</keyword>
<evidence type="ECO:0000256" key="8">
    <source>
        <dbReference type="ARBA" id="ARBA00023157"/>
    </source>
</evidence>
<dbReference type="Proteomes" id="UP000233524">
    <property type="component" value="Unassembled WGS sequence"/>
</dbReference>
<keyword evidence="3" id="KW-0119">Carbohydrate metabolism</keyword>
<evidence type="ECO:0000256" key="7">
    <source>
        <dbReference type="ARBA" id="ARBA00022837"/>
    </source>
</evidence>
<dbReference type="PANTHER" id="PTHR33938:SF15">
    <property type="entry name" value="FERULOYL ESTERASE B-RELATED"/>
    <property type="match status" value="1"/>
</dbReference>
<sequence>MKNADLPILTSLLAGLAPASASFSAAQDCARLAEAIETSLFDDSHITFSDFVEAGRNLSIPKTHPTCEGFAGVVDFDFCRVGITTTTGPSSEIVSEAWLPADWSGRVMTVGNGGLGGCIGYSDLFYTAQRGFSAVGTDIGHVGNVGEPLADPDVLESYTWRAAHVGAQLSKEISLEYYGKEHTKAYYLGCSTGGRQGFVAAQEFPDDFDGIVAGAPAIPMSGLQSWSGYATTITGPPGSPSFISQELWAIIVEDMLKQCDWLDGHLDGILEHTELCNYRPEGLLCGTSGENGEEGCLTGAQADTVRSLLSPLYDSEGNEVFGRMQPGTDTSAILWRGSLEGAYVLGWFRYGVYGNASWNGPVTREDIDFAEAKWTNARGQGWKGDLSVAKDRGLKILHYHGLQDPAISAENSGRYYNHVARTMGLPPSELDAFYRFFYISGMGHCAGGTGASNIGNRLSTLAEEEPEGNVLAAIVQWVEEGVAPDYVLGTAYTSEEKDEIAFQRRHCKYPARNMYKGEGDPDAADSWECVQ</sequence>
<dbReference type="GO" id="GO:0045493">
    <property type="term" value="P:xylan catabolic process"/>
    <property type="evidence" value="ECO:0007669"/>
    <property type="project" value="UniProtKB-KW"/>
</dbReference>